<dbReference type="OrthoDB" id="5070486at2"/>
<keyword evidence="2" id="KW-1185">Reference proteome</keyword>
<protein>
    <submittedName>
        <fullName evidence="1">Three-Cys-motif partner protein</fullName>
    </submittedName>
</protein>
<gene>
    <name evidence="1" type="ORF">EV643_12695</name>
</gene>
<dbReference type="InterPro" id="IPR031009">
    <property type="entry name" value="Tcm_partner"/>
</dbReference>
<dbReference type="Proteomes" id="UP000295388">
    <property type="component" value="Unassembled WGS sequence"/>
</dbReference>
<evidence type="ECO:0000313" key="2">
    <source>
        <dbReference type="Proteomes" id="UP000295388"/>
    </source>
</evidence>
<dbReference type="AlphaFoldDB" id="A0A4R6JJI3"/>
<evidence type="ECO:0000313" key="1">
    <source>
        <dbReference type="EMBL" id="TDO34735.1"/>
    </source>
</evidence>
<name>A0A4R6JJI3_9ACTN</name>
<dbReference type="RefSeq" id="WP_133804829.1">
    <property type="nucleotide sequence ID" value="NZ_SNWQ01000026.1"/>
</dbReference>
<organism evidence="1 2">
    <name type="scientific">Kribbella caucasensis</name>
    <dbReference type="NCBI Taxonomy" id="2512215"/>
    <lineage>
        <taxon>Bacteria</taxon>
        <taxon>Bacillati</taxon>
        <taxon>Actinomycetota</taxon>
        <taxon>Actinomycetes</taxon>
        <taxon>Propionibacteriales</taxon>
        <taxon>Kribbellaceae</taxon>
        <taxon>Kribbella</taxon>
    </lineage>
</organism>
<comment type="caution">
    <text evidence="1">The sequence shown here is derived from an EMBL/GenBank/DDBJ whole genome shotgun (WGS) entry which is preliminary data.</text>
</comment>
<sequence>MSDVLWELQPATAAKHQLYKRYLDAWWPIMLQPTQRGYLRPRVTYLDAFAGPGRYLGGEEGSPIFVLDRLLHHTAVERMQLRRDRVRLIFTENDRARFEHLSAELVARFGDLDALPVTVIVRHGDAARLTIPLLSEFGAWLHPILAVFDSWGNVNIPLSPVITSIARNQSSEVIVTFGPNWFSRREGEDPDQLDDVFGGREFWSPSDPSQDTDERWRNWLATYRAALRRAGFAHQLQFMVVPRTGQPLNLVFGTNHESGVEAIKDAMWKVDGSDGMRFLDPRVRGAVPIGQLDLFSSEGMVDPELLELVRQHLTDKPLTTLEELGKWLLLETARWRAMHAKGAVQHLHGEGQVVIEPSGRITKASTVRLLKGA</sequence>
<reference evidence="1 2" key="1">
    <citation type="submission" date="2019-03" db="EMBL/GenBank/DDBJ databases">
        <title>Genomic Encyclopedia of Type Strains, Phase III (KMG-III): the genomes of soil and plant-associated and newly described type strains.</title>
        <authorList>
            <person name="Whitman W."/>
        </authorList>
    </citation>
    <scope>NUCLEOTIDE SEQUENCE [LARGE SCALE GENOMIC DNA]</scope>
    <source>
        <strain evidence="1 2">VKM Ac-2527</strain>
    </source>
</reference>
<dbReference type="EMBL" id="SNWQ01000026">
    <property type="protein sequence ID" value="TDO34735.1"/>
    <property type="molecule type" value="Genomic_DNA"/>
</dbReference>
<proteinExistence type="predicted"/>
<dbReference type="NCBIfam" id="TIGR04474">
    <property type="entry name" value="tcm_partner"/>
    <property type="match status" value="1"/>
</dbReference>
<accession>A0A4R6JJI3</accession>